<evidence type="ECO:0000256" key="5">
    <source>
        <dbReference type="SAM" id="SignalP"/>
    </source>
</evidence>
<comment type="similarity">
    <text evidence="2">Belongs to the bacterial solute-binding protein 5 family.</text>
</comment>
<dbReference type="Proteomes" id="UP001595764">
    <property type="component" value="Unassembled WGS sequence"/>
</dbReference>
<dbReference type="CDD" id="cd08513">
    <property type="entry name" value="PBP2_thermophilic_Hb8_like"/>
    <property type="match status" value="1"/>
</dbReference>
<dbReference type="InterPro" id="IPR039424">
    <property type="entry name" value="SBP_5"/>
</dbReference>
<evidence type="ECO:0000256" key="1">
    <source>
        <dbReference type="ARBA" id="ARBA00004196"/>
    </source>
</evidence>
<evidence type="ECO:0000256" key="2">
    <source>
        <dbReference type="ARBA" id="ARBA00005695"/>
    </source>
</evidence>
<gene>
    <name evidence="7" type="ORF">ACFORO_21105</name>
</gene>
<feature type="chain" id="PRO_5046555953" evidence="5">
    <location>
        <begin position="25"/>
        <end position="550"/>
    </location>
</feature>
<dbReference type="PANTHER" id="PTHR30290:SF10">
    <property type="entry name" value="PERIPLASMIC OLIGOPEPTIDE-BINDING PROTEIN-RELATED"/>
    <property type="match status" value="1"/>
</dbReference>
<dbReference type="SUPFAM" id="SSF53850">
    <property type="entry name" value="Periplasmic binding protein-like II"/>
    <property type="match status" value="1"/>
</dbReference>
<evidence type="ECO:0000313" key="8">
    <source>
        <dbReference type="Proteomes" id="UP001595764"/>
    </source>
</evidence>
<feature type="signal peptide" evidence="5">
    <location>
        <begin position="1"/>
        <end position="24"/>
    </location>
</feature>
<dbReference type="InterPro" id="IPR030678">
    <property type="entry name" value="Peptide/Ni-bd"/>
</dbReference>
<keyword evidence="4 5" id="KW-0732">Signal</keyword>
<accession>A0ABV7QL74</accession>
<evidence type="ECO:0000256" key="3">
    <source>
        <dbReference type="ARBA" id="ARBA00022448"/>
    </source>
</evidence>
<keyword evidence="8" id="KW-1185">Reference proteome</keyword>
<evidence type="ECO:0000256" key="4">
    <source>
        <dbReference type="ARBA" id="ARBA00022729"/>
    </source>
</evidence>
<dbReference type="Gene3D" id="3.40.190.10">
    <property type="entry name" value="Periplasmic binding protein-like II"/>
    <property type="match status" value="1"/>
</dbReference>
<reference evidence="8" key="1">
    <citation type="journal article" date="2019" name="Int. J. Syst. Evol. Microbiol.">
        <title>The Global Catalogue of Microorganisms (GCM) 10K type strain sequencing project: providing services to taxonomists for standard genome sequencing and annotation.</title>
        <authorList>
            <consortium name="The Broad Institute Genomics Platform"/>
            <consortium name="The Broad Institute Genome Sequencing Center for Infectious Disease"/>
            <person name="Wu L."/>
            <person name="Ma J."/>
        </authorList>
    </citation>
    <scope>NUCLEOTIDE SEQUENCE [LARGE SCALE GENOMIC DNA]</scope>
    <source>
        <strain evidence="8">CGMCC 4.7682</strain>
    </source>
</reference>
<dbReference type="InterPro" id="IPR000914">
    <property type="entry name" value="SBP_5_dom"/>
</dbReference>
<feature type="domain" description="Solute-binding protein family 5" evidence="6">
    <location>
        <begin position="79"/>
        <end position="458"/>
    </location>
</feature>
<comment type="subcellular location">
    <subcellularLocation>
        <location evidence="1">Cell envelope</location>
    </subcellularLocation>
</comment>
<proteinExistence type="inferred from homology"/>
<protein>
    <submittedName>
        <fullName evidence="7">ABC transporter substrate-binding protein</fullName>
    </submittedName>
</protein>
<comment type="caution">
    <text evidence="7">The sequence shown here is derived from an EMBL/GenBank/DDBJ whole genome shotgun (WGS) entry which is preliminary data.</text>
</comment>
<dbReference type="EMBL" id="JBHRWI010000024">
    <property type="protein sequence ID" value="MFC3512680.1"/>
    <property type="molecule type" value="Genomic_DNA"/>
</dbReference>
<organism evidence="7 8">
    <name type="scientific">Amycolatopsis halotolerans</name>
    <dbReference type="NCBI Taxonomy" id="330083"/>
    <lineage>
        <taxon>Bacteria</taxon>
        <taxon>Bacillati</taxon>
        <taxon>Actinomycetota</taxon>
        <taxon>Actinomycetes</taxon>
        <taxon>Pseudonocardiales</taxon>
        <taxon>Pseudonocardiaceae</taxon>
        <taxon>Amycolatopsis</taxon>
    </lineage>
</organism>
<dbReference type="PANTHER" id="PTHR30290">
    <property type="entry name" value="PERIPLASMIC BINDING COMPONENT OF ABC TRANSPORTER"/>
    <property type="match status" value="1"/>
</dbReference>
<dbReference type="PIRSF" id="PIRSF002741">
    <property type="entry name" value="MppA"/>
    <property type="match status" value="1"/>
</dbReference>
<dbReference type="PROSITE" id="PS51257">
    <property type="entry name" value="PROKAR_LIPOPROTEIN"/>
    <property type="match status" value="1"/>
</dbReference>
<dbReference type="Pfam" id="PF00496">
    <property type="entry name" value="SBP_bac_5"/>
    <property type="match status" value="1"/>
</dbReference>
<dbReference type="RefSeq" id="WP_377873839.1">
    <property type="nucleotide sequence ID" value="NZ_JBHMAY010000060.1"/>
</dbReference>
<evidence type="ECO:0000313" key="7">
    <source>
        <dbReference type="EMBL" id="MFC3512680.1"/>
    </source>
</evidence>
<keyword evidence="3" id="KW-0813">Transport</keyword>
<dbReference type="Gene3D" id="3.10.105.10">
    <property type="entry name" value="Dipeptide-binding Protein, Domain 3"/>
    <property type="match status" value="1"/>
</dbReference>
<evidence type="ECO:0000259" key="6">
    <source>
        <dbReference type="Pfam" id="PF00496"/>
    </source>
</evidence>
<name>A0ABV7QL74_9PSEU</name>
<sequence>MRNRFRRAAAALLAVVLAAGGVAACGQAESETADGGVFRFGANQPIDSLNPFVSVVSMAFSVFEQIYPTLVQLDPNDHYVPEFATGWNTSEDGQTWTFHTHPGATWSDGEPLTAADVAWTLSTIAKFQDGPTAGLANYVVNLDSATAPDANTVVLHYANPVSNVLSRLMSVPILPRHIWQKYAEGKGDALTTFPNTAPIVSGGPFVLVKHQPKQVALFKRNPAYYGPKPQIAGFGIQFFSTDDAMITALKSHQLDAVQSVPATSVGNLESSGFEVLSSPGMRFDSITVNANPKQQAAHRELTNPLVREALDHAVNRAEIVKTSLLGHGKPGGAVIAPGTADWTDNSIKPPSFDLDLANRLLDQAGYRRGPDGVRIAGDHPMDYPIILPEDTYSGAGLRSFQIIRGDFERIGVRLEPRLLDNAAANEAAMANKSQDFAMTMWGWSGGTSDPDDTLNYLTCASQGILNDTGYCSKEWDDLYGEQGEAMNPADRHDVVNRMQQLAARERPLLVLDYPDAIEAHSPSWTGLTPVGGASFSSESKLPLLSVRKAG</sequence>